<evidence type="ECO:0000259" key="1">
    <source>
        <dbReference type="Pfam" id="PF00107"/>
    </source>
</evidence>
<dbReference type="Proteomes" id="UP000076532">
    <property type="component" value="Unassembled WGS sequence"/>
</dbReference>
<gene>
    <name evidence="2" type="ORF">FIBSPDRAFT_1037298</name>
</gene>
<dbReference type="STRING" id="436010.A0A166UJ03"/>
<feature type="domain" description="Alcohol dehydrogenase-like C-terminal" evidence="1">
    <location>
        <begin position="11"/>
        <end position="128"/>
    </location>
</feature>
<evidence type="ECO:0000313" key="2">
    <source>
        <dbReference type="EMBL" id="KZP31736.1"/>
    </source>
</evidence>
<organism evidence="2 3">
    <name type="scientific">Athelia psychrophila</name>
    <dbReference type="NCBI Taxonomy" id="1759441"/>
    <lineage>
        <taxon>Eukaryota</taxon>
        <taxon>Fungi</taxon>
        <taxon>Dikarya</taxon>
        <taxon>Basidiomycota</taxon>
        <taxon>Agaricomycotina</taxon>
        <taxon>Agaricomycetes</taxon>
        <taxon>Agaricomycetidae</taxon>
        <taxon>Atheliales</taxon>
        <taxon>Atheliaceae</taxon>
        <taxon>Athelia</taxon>
    </lineage>
</organism>
<dbReference type="InterPro" id="IPR036291">
    <property type="entry name" value="NAD(P)-bd_dom_sf"/>
</dbReference>
<protein>
    <submittedName>
        <fullName evidence="2">NAD(P)-binding protein</fullName>
    </submittedName>
</protein>
<proteinExistence type="predicted"/>
<keyword evidence="3" id="KW-1185">Reference proteome</keyword>
<accession>A0A166UJ03</accession>
<dbReference type="CDD" id="cd05288">
    <property type="entry name" value="PGDH"/>
    <property type="match status" value="1"/>
</dbReference>
<dbReference type="Gene3D" id="3.40.50.720">
    <property type="entry name" value="NAD(P)-binding Rossmann-like Domain"/>
    <property type="match status" value="1"/>
</dbReference>
<dbReference type="SUPFAM" id="SSF51735">
    <property type="entry name" value="NAD(P)-binding Rossmann-fold domains"/>
    <property type="match status" value="1"/>
</dbReference>
<name>A0A166UJ03_9AGAM</name>
<dbReference type="GO" id="GO:0016628">
    <property type="term" value="F:oxidoreductase activity, acting on the CH-CH group of donors, NAD or NADP as acceptor"/>
    <property type="evidence" value="ECO:0007669"/>
    <property type="project" value="InterPro"/>
</dbReference>
<reference evidence="2 3" key="1">
    <citation type="journal article" date="2016" name="Mol. Biol. Evol.">
        <title>Comparative Genomics of Early-Diverging Mushroom-Forming Fungi Provides Insights into the Origins of Lignocellulose Decay Capabilities.</title>
        <authorList>
            <person name="Nagy L.G."/>
            <person name="Riley R."/>
            <person name="Tritt A."/>
            <person name="Adam C."/>
            <person name="Daum C."/>
            <person name="Floudas D."/>
            <person name="Sun H."/>
            <person name="Yadav J.S."/>
            <person name="Pangilinan J."/>
            <person name="Larsson K.H."/>
            <person name="Matsuura K."/>
            <person name="Barry K."/>
            <person name="Labutti K."/>
            <person name="Kuo R."/>
            <person name="Ohm R.A."/>
            <person name="Bhattacharya S.S."/>
            <person name="Shirouzu T."/>
            <person name="Yoshinaga Y."/>
            <person name="Martin F.M."/>
            <person name="Grigoriev I.V."/>
            <person name="Hibbett D.S."/>
        </authorList>
    </citation>
    <scope>NUCLEOTIDE SEQUENCE [LARGE SCALE GENOMIC DNA]</scope>
    <source>
        <strain evidence="2 3">CBS 109695</strain>
    </source>
</reference>
<dbReference type="Pfam" id="PF00107">
    <property type="entry name" value="ADH_zinc_N"/>
    <property type="match status" value="1"/>
</dbReference>
<dbReference type="Gene3D" id="3.90.180.10">
    <property type="entry name" value="Medium-chain alcohol dehydrogenases, catalytic domain"/>
    <property type="match status" value="1"/>
</dbReference>
<dbReference type="PANTHER" id="PTHR43205">
    <property type="entry name" value="PROSTAGLANDIN REDUCTASE"/>
    <property type="match status" value="1"/>
</dbReference>
<dbReference type="EMBL" id="KV417488">
    <property type="protein sequence ID" value="KZP31736.1"/>
    <property type="molecule type" value="Genomic_DNA"/>
</dbReference>
<dbReference type="InterPro" id="IPR013149">
    <property type="entry name" value="ADH-like_C"/>
</dbReference>
<sequence length="182" mass="19376">MRASIVCVTGKRLGCKVIAIAGSPDKCEWLETDLGVDKALNYKSPTFHAEWKALGYLDVFFDNVGGDILDFALTRLNRGARVVLCGAISQYNAAKPAGLTAYINLIAQRASITGFVVFDFVARYHEAVADIGAGVADGSIKRKFHIVDGLAQAPEALTMLFAGGNTGKLVLRVSDGSIAKPQ</sequence>
<dbReference type="InterPro" id="IPR045010">
    <property type="entry name" value="MDR_fam"/>
</dbReference>
<evidence type="ECO:0000313" key="3">
    <source>
        <dbReference type="Proteomes" id="UP000076532"/>
    </source>
</evidence>
<dbReference type="AlphaFoldDB" id="A0A166UJ03"/>
<dbReference type="OrthoDB" id="809632at2759"/>
<dbReference type="PANTHER" id="PTHR43205:SF42">
    <property type="entry name" value="ALCOHOL DEHYDROGENASE, ZINC-CONTAINING (AFU_ORTHOLOGUE AFUA_7G04530)"/>
    <property type="match status" value="1"/>
</dbReference>